<organism evidence="1 2">
    <name type="scientific">Dracunculus medinensis</name>
    <name type="common">Guinea worm</name>
    <dbReference type="NCBI Taxonomy" id="318479"/>
    <lineage>
        <taxon>Eukaryota</taxon>
        <taxon>Metazoa</taxon>
        <taxon>Ecdysozoa</taxon>
        <taxon>Nematoda</taxon>
        <taxon>Chromadorea</taxon>
        <taxon>Rhabditida</taxon>
        <taxon>Spirurina</taxon>
        <taxon>Dracunculoidea</taxon>
        <taxon>Dracunculidae</taxon>
        <taxon>Dracunculus</taxon>
    </lineage>
</organism>
<reference evidence="2" key="1">
    <citation type="submission" date="2017-02" db="UniProtKB">
        <authorList>
            <consortium name="WormBaseParasite"/>
        </authorList>
    </citation>
    <scope>IDENTIFICATION</scope>
</reference>
<dbReference type="AlphaFoldDB" id="A0A0N4U3K2"/>
<evidence type="ECO:0000313" key="1">
    <source>
        <dbReference type="Proteomes" id="UP000038040"/>
    </source>
</evidence>
<dbReference type="WBParaSite" id="DME_0000130901-mRNA-1">
    <property type="protein sequence ID" value="DME_0000130901-mRNA-1"/>
    <property type="gene ID" value="DME_0000130901"/>
</dbReference>
<dbReference type="Proteomes" id="UP000038040">
    <property type="component" value="Unplaced"/>
</dbReference>
<protein>
    <submittedName>
        <fullName evidence="2">CAC1F_C domain-containing protein</fullName>
    </submittedName>
</protein>
<evidence type="ECO:0000313" key="2">
    <source>
        <dbReference type="WBParaSite" id="DME_0000130901-mRNA-1"/>
    </source>
</evidence>
<accession>A0A0N4U3K2</accession>
<sequence length="376" mass="42848">LIQDYFRRFKKRKELESKGGVTHQTSQAMALQAGLRTLHEIGPELKRAISGNLESDFTVDLEEPQHRRPHSLFNNIMNALSGTSSRNHEVYGEERISRLLPITDSNISANHLSPTHSLHGNNVTSLATHAGVNLNMNSSINIPTSPRVNGGIRQRRLPQIPFTRDQKETGAYISYNHRFILANRSHNHFSTPVDTDEDEEWYEQRDTNNIRKNYQWLQDGMPERGLREPFLLARNQALVMAGVPSNMSDAFEGTYRPAPDGKSVRLPFSSRPLLIPAEENEKRLSERLVGEALDLGRYMDERVVQAARREIAEAYSLEESEMERVAATLTDQRYLEHLGMDRCEVRDYNNYSSSALLRPANSQETHDDDLLLVTTL</sequence>
<name>A0A0N4U3K2_DRAME</name>
<proteinExistence type="predicted"/>